<dbReference type="Pfam" id="PF00916">
    <property type="entry name" value="Sulfate_transp"/>
    <property type="match status" value="2"/>
</dbReference>
<dbReference type="Proteomes" id="UP000199476">
    <property type="component" value="Unassembled WGS sequence"/>
</dbReference>
<evidence type="ECO:0000313" key="7">
    <source>
        <dbReference type="EMBL" id="SDL97738.1"/>
    </source>
</evidence>
<dbReference type="InterPro" id="IPR011547">
    <property type="entry name" value="SLC26A/SulP_dom"/>
</dbReference>
<accession>A0A1G9PG41</accession>
<evidence type="ECO:0000256" key="3">
    <source>
        <dbReference type="ARBA" id="ARBA00022989"/>
    </source>
</evidence>
<keyword evidence="8" id="KW-1185">Reference proteome</keyword>
<evidence type="ECO:0000256" key="2">
    <source>
        <dbReference type="ARBA" id="ARBA00022692"/>
    </source>
</evidence>
<evidence type="ECO:0000256" key="4">
    <source>
        <dbReference type="ARBA" id="ARBA00023136"/>
    </source>
</evidence>
<keyword evidence="3 5" id="KW-1133">Transmembrane helix</keyword>
<keyword evidence="2 5" id="KW-0812">Transmembrane</keyword>
<dbReference type="EMBL" id="FNGO01000013">
    <property type="protein sequence ID" value="SDL97738.1"/>
    <property type="molecule type" value="Genomic_DNA"/>
</dbReference>
<feature type="transmembrane region" description="Helical" evidence="5">
    <location>
        <begin position="134"/>
        <end position="157"/>
    </location>
</feature>
<feature type="transmembrane region" description="Helical" evidence="5">
    <location>
        <begin position="56"/>
        <end position="74"/>
    </location>
</feature>
<feature type="domain" description="SLC26A/SulP transporter" evidence="6">
    <location>
        <begin position="73"/>
        <end position="117"/>
    </location>
</feature>
<gene>
    <name evidence="7" type="ORF">SAMN04488692_1139</name>
</gene>
<feature type="domain" description="SLC26A/SulP transporter" evidence="6">
    <location>
        <begin position="26"/>
        <end position="65"/>
    </location>
</feature>
<dbReference type="PANTHER" id="PTHR11814">
    <property type="entry name" value="SULFATE TRANSPORTER"/>
    <property type="match status" value="1"/>
</dbReference>
<comment type="subcellular location">
    <subcellularLocation>
        <location evidence="1">Membrane</location>
        <topology evidence="1">Multi-pass membrane protein</topology>
    </subcellularLocation>
</comment>
<sequence length="165" mass="18120">MNPGSFFYMESADDLPFLPDNVGEVKDDLLAGFSVAALALSQNMACALIAGLDSIYGLYTSIVAIASSLSGVEIDYFQAVLPFTFMVGAFQLMLVVLRLGELVYYVSRSVINGLTAGLPDFTPVGFSPGYMSDYFPVTLTIVLFITLFRPVGIYRYWSWPGWSSW</sequence>
<dbReference type="InterPro" id="IPR001902">
    <property type="entry name" value="SLC26A/SulP_fam"/>
</dbReference>
<organism evidence="7 8">
    <name type="scientific">Halarsenatibacter silvermanii</name>
    <dbReference type="NCBI Taxonomy" id="321763"/>
    <lineage>
        <taxon>Bacteria</taxon>
        <taxon>Bacillati</taxon>
        <taxon>Bacillota</taxon>
        <taxon>Clostridia</taxon>
        <taxon>Halanaerobiales</taxon>
        <taxon>Halarsenatibacteraceae</taxon>
        <taxon>Halarsenatibacter</taxon>
    </lineage>
</organism>
<evidence type="ECO:0000256" key="5">
    <source>
        <dbReference type="SAM" id="Phobius"/>
    </source>
</evidence>
<evidence type="ECO:0000313" key="8">
    <source>
        <dbReference type="Proteomes" id="UP000199476"/>
    </source>
</evidence>
<dbReference type="GO" id="GO:0016020">
    <property type="term" value="C:membrane"/>
    <property type="evidence" value="ECO:0007669"/>
    <property type="project" value="UniProtKB-SubCell"/>
</dbReference>
<proteinExistence type="predicted"/>
<keyword evidence="4 5" id="KW-0472">Membrane</keyword>
<evidence type="ECO:0000256" key="1">
    <source>
        <dbReference type="ARBA" id="ARBA00004141"/>
    </source>
</evidence>
<reference evidence="7 8" key="1">
    <citation type="submission" date="2016-10" db="EMBL/GenBank/DDBJ databases">
        <authorList>
            <person name="de Groot N.N."/>
        </authorList>
    </citation>
    <scope>NUCLEOTIDE SEQUENCE [LARGE SCALE GENOMIC DNA]</scope>
    <source>
        <strain evidence="7 8">SLAS-1</strain>
    </source>
</reference>
<evidence type="ECO:0000259" key="6">
    <source>
        <dbReference type="Pfam" id="PF00916"/>
    </source>
</evidence>
<dbReference type="AlphaFoldDB" id="A0A1G9PG41"/>
<name>A0A1G9PG41_9FIRM</name>
<feature type="transmembrane region" description="Helical" evidence="5">
    <location>
        <begin position="80"/>
        <end position="99"/>
    </location>
</feature>
<dbReference type="GO" id="GO:0055085">
    <property type="term" value="P:transmembrane transport"/>
    <property type="evidence" value="ECO:0007669"/>
    <property type="project" value="InterPro"/>
</dbReference>
<protein>
    <submittedName>
        <fullName evidence="7">Sulfate permease family protein</fullName>
    </submittedName>
</protein>
<dbReference type="STRING" id="321763.SAMN04488692_1139"/>